<dbReference type="Proteomes" id="UP000599578">
    <property type="component" value="Unassembled WGS sequence"/>
</dbReference>
<evidence type="ECO:0000313" key="3">
    <source>
        <dbReference type="Proteomes" id="UP000599578"/>
    </source>
</evidence>
<keyword evidence="3" id="KW-1185">Reference proteome</keyword>
<sequence length="186" mass="19854">MQAATAIDQGPSQTSADLQPQAQYHLFICEGGGLRALSTLIAKAASANRSVLVVGQGSDAGIESACYCSEGQAAAEICAVLLQAPLDTAIYVAGSQSFREDVQNQARTLGFSDTQIRIYTPQSALYRVFCTHCYTSAEYHRHQGVVCRNCKRSLRVRERYSPYLGAYVGVTARPAVAEAGAPGRGD</sequence>
<evidence type="ECO:0000259" key="1">
    <source>
        <dbReference type="Pfam" id="PF22289"/>
    </source>
</evidence>
<name>A0A918DRP1_9GAMM</name>
<organism evidence="2 3">
    <name type="scientific">Marinobacterium nitratireducens</name>
    <dbReference type="NCBI Taxonomy" id="518897"/>
    <lineage>
        <taxon>Bacteria</taxon>
        <taxon>Pseudomonadati</taxon>
        <taxon>Pseudomonadota</taxon>
        <taxon>Gammaproteobacteria</taxon>
        <taxon>Oceanospirillales</taxon>
        <taxon>Oceanospirillaceae</taxon>
        <taxon>Marinobacterium</taxon>
    </lineage>
</organism>
<dbReference type="NCBIfam" id="NF041259">
    <property type="entry name" value="mono_DmmA_fam"/>
    <property type="match status" value="1"/>
</dbReference>
<reference evidence="2 3" key="1">
    <citation type="journal article" date="2014" name="Int. J. Syst. Evol. Microbiol.">
        <title>Complete genome sequence of Corynebacterium casei LMG S-19264T (=DSM 44701T), isolated from a smear-ripened cheese.</title>
        <authorList>
            <consortium name="US DOE Joint Genome Institute (JGI-PGF)"/>
            <person name="Walter F."/>
            <person name="Albersmeier A."/>
            <person name="Kalinowski J."/>
            <person name="Ruckert C."/>
        </authorList>
    </citation>
    <scope>NUCLEOTIDE SEQUENCE [LARGE SCALE GENOMIC DNA]</scope>
    <source>
        <strain evidence="2 3">CGMCC 1.7286</strain>
    </source>
</reference>
<dbReference type="AlphaFoldDB" id="A0A918DRP1"/>
<comment type="caution">
    <text evidence="2">The sequence shown here is derived from an EMBL/GenBank/DDBJ whole genome shotgun (WGS) entry which is preliminary data.</text>
</comment>
<dbReference type="InterPro" id="IPR048037">
    <property type="entry name" value="DmmA-like_C"/>
</dbReference>
<proteinExistence type="predicted"/>
<evidence type="ECO:0000313" key="2">
    <source>
        <dbReference type="EMBL" id="GGO79237.1"/>
    </source>
</evidence>
<dbReference type="RefSeq" id="WP_188859659.1">
    <property type="nucleotide sequence ID" value="NZ_BMLT01000003.1"/>
</dbReference>
<feature type="domain" description="Dimethylamine monooxygenase subunit DmmA-like C-terminal" evidence="1">
    <location>
        <begin position="127"/>
        <end position="170"/>
    </location>
</feature>
<protein>
    <recommendedName>
        <fullName evidence="1">Dimethylamine monooxygenase subunit DmmA-like C-terminal domain-containing protein</fullName>
    </recommendedName>
</protein>
<accession>A0A918DRP1</accession>
<dbReference type="EMBL" id="BMLT01000003">
    <property type="protein sequence ID" value="GGO79237.1"/>
    <property type="molecule type" value="Genomic_DNA"/>
</dbReference>
<dbReference type="Pfam" id="PF22289">
    <property type="entry name" value="DmmA-like_C"/>
    <property type="match status" value="1"/>
</dbReference>
<gene>
    <name evidence="2" type="ORF">GCM10011348_13030</name>
</gene>